<evidence type="ECO:0000256" key="3">
    <source>
        <dbReference type="ARBA" id="ARBA00022722"/>
    </source>
</evidence>
<gene>
    <name evidence="9" type="ORF">MSHI_38230</name>
</gene>
<name>A0A7I7MVK9_9MYCO</name>
<evidence type="ECO:0000256" key="6">
    <source>
        <dbReference type="ARBA" id="ARBA00022842"/>
    </source>
</evidence>
<proteinExistence type="inferred from homology"/>
<keyword evidence="10" id="KW-1185">Reference proteome</keyword>
<reference evidence="9 10" key="1">
    <citation type="journal article" date="2019" name="Emerg. Microbes Infect.">
        <title>Comprehensive subspecies identification of 175 nontuberculous mycobacteria species based on 7547 genomic profiles.</title>
        <authorList>
            <person name="Matsumoto Y."/>
            <person name="Kinjo T."/>
            <person name="Motooka D."/>
            <person name="Nabeya D."/>
            <person name="Jung N."/>
            <person name="Uechi K."/>
            <person name="Horii T."/>
            <person name="Iida T."/>
            <person name="Fujita J."/>
            <person name="Nakamura S."/>
        </authorList>
    </citation>
    <scope>NUCLEOTIDE SEQUENCE [LARGE SCALE GENOMIC DNA]</scope>
    <source>
        <strain evidence="9 10">JCM 14233</strain>
    </source>
</reference>
<keyword evidence="4" id="KW-0479">Metal-binding</keyword>
<dbReference type="KEGG" id="mshj:MSHI_38230"/>
<evidence type="ECO:0000313" key="9">
    <source>
        <dbReference type="EMBL" id="BBX75917.1"/>
    </source>
</evidence>
<evidence type="ECO:0000256" key="4">
    <source>
        <dbReference type="ARBA" id="ARBA00022723"/>
    </source>
</evidence>
<dbReference type="InterPro" id="IPR002716">
    <property type="entry name" value="PIN_dom"/>
</dbReference>
<dbReference type="Proteomes" id="UP000467236">
    <property type="component" value="Chromosome"/>
</dbReference>
<feature type="domain" description="PIN" evidence="8">
    <location>
        <begin position="2"/>
        <end position="106"/>
    </location>
</feature>
<dbReference type="SUPFAM" id="SSF88723">
    <property type="entry name" value="PIN domain-like"/>
    <property type="match status" value="1"/>
</dbReference>
<dbReference type="InterPro" id="IPR029060">
    <property type="entry name" value="PIN-like_dom_sf"/>
</dbReference>
<dbReference type="EMBL" id="AP022575">
    <property type="protein sequence ID" value="BBX75917.1"/>
    <property type="molecule type" value="Genomic_DNA"/>
</dbReference>
<dbReference type="GO" id="GO:0016787">
    <property type="term" value="F:hydrolase activity"/>
    <property type="evidence" value="ECO:0007669"/>
    <property type="project" value="UniProtKB-KW"/>
</dbReference>
<dbReference type="PANTHER" id="PTHR33653">
    <property type="entry name" value="RIBONUCLEASE VAPC2"/>
    <property type="match status" value="1"/>
</dbReference>
<keyword evidence="5" id="KW-0378">Hydrolase</keyword>
<evidence type="ECO:0000313" key="10">
    <source>
        <dbReference type="Proteomes" id="UP000467236"/>
    </source>
</evidence>
<dbReference type="Pfam" id="PF01850">
    <property type="entry name" value="PIN"/>
    <property type="match status" value="1"/>
</dbReference>
<comment type="similarity">
    <text evidence="7">Belongs to the PINc/VapC protein family.</text>
</comment>
<accession>A0A7I7MVK9</accession>
<dbReference type="GO" id="GO:0004518">
    <property type="term" value="F:nuclease activity"/>
    <property type="evidence" value="ECO:0007669"/>
    <property type="project" value="UniProtKB-KW"/>
</dbReference>
<keyword evidence="2" id="KW-1277">Toxin-antitoxin system</keyword>
<protein>
    <recommendedName>
        <fullName evidence="8">PIN domain-containing protein</fullName>
    </recommendedName>
</protein>
<dbReference type="Gene3D" id="3.40.50.1010">
    <property type="entry name" value="5'-nuclease"/>
    <property type="match status" value="1"/>
</dbReference>
<dbReference type="AlphaFoldDB" id="A0A7I7MVK9"/>
<evidence type="ECO:0000259" key="8">
    <source>
        <dbReference type="Pfam" id="PF01850"/>
    </source>
</evidence>
<evidence type="ECO:0000256" key="1">
    <source>
        <dbReference type="ARBA" id="ARBA00001946"/>
    </source>
</evidence>
<dbReference type="PANTHER" id="PTHR33653:SF1">
    <property type="entry name" value="RIBONUCLEASE VAPC2"/>
    <property type="match status" value="1"/>
</dbReference>
<dbReference type="GO" id="GO:0046872">
    <property type="term" value="F:metal ion binding"/>
    <property type="evidence" value="ECO:0007669"/>
    <property type="project" value="UniProtKB-KW"/>
</dbReference>
<evidence type="ECO:0000256" key="5">
    <source>
        <dbReference type="ARBA" id="ARBA00022801"/>
    </source>
</evidence>
<evidence type="ECO:0000256" key="7">
    <source>
        <dbReference type="ARBA" id="ARBA00038093"/>
    </source>
</evidence>
<sequence length="122" mass="13152">MLDTSVLIAAEPPGDIDAAISVASITELHFGVLVASDDDERARRISRLAAIEAAFDPLPITVEVARVWGRLAAGVHQRGGKPRRRQIDLAIAATAIVERVPLLTHNLADFEIIKDLVDARQA</sequence>
<organism evidence="9 10">
    <name type="scientific">Mycobacterium shinjukuense</name>
    <dbReference type="NCBI Taxonomy" id="398694"/>
    <lineage>
        <taxon>Bacteria</taxon>
        <taxon>Bacillati</taxon>
        <taxon>Actinomycetota</taxon>
        <taxon>Actinomycetes</taxon>
        <taxon>Mycobacteriales</taxon>
        <taxon>Mycobacteriaceae</taxon>
        <taxon>Mycobacterium</taxon>
    </lineage>
</organism>
<keyword evidence="6" id="KW-0460">Magnesium</keyword>
<dbReference type="InterPro" id="IPR050556">
    <property type="entry name" value="Type_II_TA_system_RNase"/>
</dbReference>
<comment type="cofactor">
    <cofactor evidence="1">
        <name>Mg(2+)</name>
        <dbReference type="ChEBI" id="CHEBI:18420"/>
    </cofactor>
</comment>
<evidence type="ECO:0000256" key="2">
    <source>
        <dbReference type="ARBA" id="ARBA00022649"/>
    </source>
</evidence>
<keyword evidence="3" id="KW-0540">Nuclease</keyword>